<feature type="domain" description="Bacterial bifunctional deaminase-reductase C-terminal" evidence="1">
    <location>
        <begin position="4"/>
        <end position="182"/>
    </location>
</feature>
<dbReference type="GO" id="GO:0008703">
    <property type="term" value="F:5-amino-6-(5-phosphoribosylamino)uracil reductase activity"/>
    <property type="evidence" value="ECO:0007669"/>
    <property type="project" value="InterPro"/>
</dbReference>
<dbReference type="InterPro" id="IPR002734">
    <property type="entry name" value="RibDG_C"/>
</dbReference>
<dbReference type="InterPro" id="IPR024072">
    <property type="entry name" value="DHFR-like_dom_sf"/>
</dbReference>
<dbReference type="RefSeq" id="WP_160879582.1">
    <property type="nucleotide sequence ID" value="NZ_WUEK01000014.1"/>
</dbReference>
<evidence type="ECO:0000313" key="2">
    <source>
        <dbReference type="EMBL" id="MXG91641.1"/>
    </source>
</evidence>
<dbReference type="GO" id="GO:0009231">
    <property type="term" value="P:riboflavin biosynthetic process"/>
    <property type="evidence" value="ECO:0007669"/>
    <property type="project" value="InterPro"/>
</dbReference>
<organism evidence="2 3">
    <name type="scientific">Nocardioides flavescens</name>
    <dbReference type="NCBI Taxonomy" id="2691959"/>
    <lineage>
        <taxon>Bacteria</taxon>
        <taxon>Bacillati</taxon>
        <taxon>Actinomycetota</taxon>
        <taxon>Actinomycetes</taxon>
        <taxon>Propionibacteriales</taxon>
        <taxon>Nocardioidaceae</taxon>
        <taxon>Nocardioides</taxon>
    </lineage>
</organism>
<comment type="caution">
    <text evidence="2">The sequence shown here is derived from an EMBL/GenBank/DDBJ whole genome shotgun (WGS) entry which is preliminary data.</text>
</comment>
<dbReference type="AlphaFoldDB" id="A0A6L7F2L2"/>
<dbReference type="Proteomes" id="UP000473325">
    <property type="component" value="Unassembled WGS sequence"/>
</dbReference>
<protein>
    <submittedName>
        <fullName evidence="2">Deaminase</fullName>
    </submittedName>
</protein>
<accession>A0A6L7F2L2</accession>
<name>A0A6L7F2L2_9ACTN</name>
<dbReference type="Gene3D" id="3.40.430.10">
    <property type="entry name" value="Dihydrofolate Reductase, subunit A"/>
    <property type="match status" value="1"/>
</dbReference>
<keyword evidence="3" id="KW-1185">Reference proteome</keyword>
<evidence type="ECO:0000313" key="3">
    <source>
        <dbReference type="Proteomes" id="UP000473325"/>
    </source>
</evidence>
<sequence length="188" mass="20783">MGQLIYSMLTALDGRVAVVGEGEPGDGDGNADEELHAFIDEHYRGVGTYLYGRRTYETMAFWETAHALPDAPQAMVDFARGWQSARKLVFSTTLEDVVSERTSLERSFDPVAVERLKAEADHDLTVNGPTLAAEAVRAGLVDEYHLFLTPDAGAGGAQFWPVDVRLRLALVEHRAFGNGVVFLRYRPR</sequence>
<dbReference type="EMBL" id="WUEK01000014">
    <property type="protein sequence ID" value="MXG91641.1"/>
    <property type="molecule type" value="Genomic_DNA"/>
</dbReference>
<reference evidence="2 3" key="1">
    <citation type="submission" date="2019-12" db="EMBL/GenBank/DDBJ databases">
        <authorList>
            <person name="Kun Z."/>
        </authorList>
    </citation>
    <scope>NUCLEOTIDE SEQUENCE [LARGE SCALE GENOMIC DNA]</scope>
    <source>
        <strain evidence="2 3">YIM 123512</strain>
    </source>
</reference>
<dbReference type="Pfam" id="PF01872">
    <property type="entry name" value="RibD_C"/>
    <property type="match status" value="1"/>
</dbReference>
<evidence type="ECO:0000259" key="1">
    <source>
        <dbReference type="Pfam" id="PF01872"/>
    </source>
</evidence>
<proteinExistence type="predicted"/>
<dbReference type="SUPFAM" id="SSF53597">
    <property type="entry name" value="Dihydrofolate reductase-like"/>
    <property type="match status" value="1"/>
</dbReference>
<gene>
    <name evidence="2" type="ORF">GRQ65_19025</name>
</gene>